<sequence>MESKRVKRGIFYRRRNKIQQQFENVNSTGNNVRASASCAISARAADPADEVLATTSDSIAVSAPGTNPVVEFEGDSPTVQEELISYNYDSSSIEDSECDESEGVFFQEEPEEIFDRMSPSECIRFWALTTNQTHHSVDVLLKIMRSKFKVRDLPSSAKTLLKTPRRYKSRRSCDGWYSEIKVEYLDCDILM</sequence>
<dbReference type="AlphaFoldDB" id="A0AAG5DQD4"/>
<name>A0AAG5DQD4_ANOAO</name>
<dbReference type="Proteomes" id="UP000075880">
    <property type="component" value="Unassembled WGS sequence"/>
</dbReference>
<evidence type="ECO:0000313" key="1">
    <source>
        <dbReference type="EnsemblMetazoa" id="ENSAATROPP013235"/>
    </source>
</evidence>
<dbReference type="EnsemblMetazoa" id="ENSAATROPT014517">
    <property type="protein sequence ID" value="ENSAATROPP013235"/>
    <property type="gene ID" value="ENSAATROPG011779"/>
</dbReference>
<organism evidence="1 2">
    <name type="scientific">Anopheles atroparvus</name>
    <name type="common">European mosquito</name>
    <dbReference type="NCBI Taxonomy" id="41427"/>
    <lineage>
        <taxon>Eukaryota</taxon>
        <taxon>Metazoa</taxon>
        <taxon>Ecdysozoa</taxon>
        <taxon>Arthropoda</taxon>
        <taxon>Hexapoda</taxon>
        <taxon>Insecta</taxon>
        <taxon>Pterygota</taxon>
        <taxon>Neoptera</taxon>
        <taxon>Endopterygota</taxon>
        <taxon>Diptera</taxon>
        <taxon>Nematocera</taxon>
        <taxon>Culicoidea</taxon>
        <taxon>Culicidae</taxon>
        <taxon>Anophelinae</taxon>
        <taxon>Anopheles</taxon>
    </lineage>
</organism>
<dbReference type="EnsemblMetazoa" id="ENSAATROPT014515">
    <property type="protein sequence ID" value="ENSAATROPP013233"/>
    <property type="gene ID" value="ENSAATROPG011779"/>
</dbReference>
<evidence type="ECO:0000313" key="2">
    <source>
        <dbReference type="Proteomes" id="UP000075880"/>
    </source>
</evidence>
<protein>
    <submittedName>
        <fullName evidence="1">Uncharacterized protein</fullName>
    </submittedName>
</protein>
<keyword evidence="2" id="KW-1185">Reference proteome</keyword>
<proteinExistence type="predicted"/>
<reference evidence="2" key="1">
    <citation type="submission" date="2021-09" db="EMBL/GenBank/DDBJ databases">
        <authorList>
            <consortium name="Infravec"/>
            <person name="Campbell I L."/>
            <person name="Maslen G."/>
            <person name="Yates A."/>
        </authorList>
    </citation>
    <scope>NUCLEOTIDE SEQUENCE [LARGE SCALE GENOMIC DNA]</scope>
    <source>
        <strain evidence="2">Infravec2 EBRE</strain>
    </source>
</reference>
<accession>A0AAG5DQD4</accession>
<dbReference type="EnsemblMetazoa" id="ENSAATROPT014518">
    <property type="protein sequence ID" value="ENSAATROPP013236"/>
    <property type="gene ID" value="ENSAATROPG011779"/>
</dbReference>
<reference evidence="1" key="2">
    <citation type="submission" date="2024-04" db="UniProtKB">
        <authorList>
            <consortium name="EnsemblMetazoa"/>
        </authorList>
    </citation>
    <scope>IDENTIFICATION</scope>
    <source>
        <strain evidence="1">EBRO</strain>
    </source>
</reference>